<keyword evidence="2" id="KW-1185">Reference proteome</keyword>
<evidence type="ECO:0000313" key="1">
    <source>
        <dbReference type="EMBL" id="KAL2820981.1"/>
    </source>
</evidence>
<proteinExistence type="predicted"/>
<protein>
    <submittedName>
        <fullName evidence="1">Uncharacterized protein</fullName>
    </submittedName>
</protein>
<dbReference type="Proteomes" id="UP001610335">
    <property type="component" value="Unassembled WGS sequence"/>
</dbReference>
<dbReference type="EMBL" id="JBFXLS010000066">
    <property type="protein sequence ID" value="KAL2820981.1"/>
    <property type="molecule type" value="Genomic_DNA"/>
</dbReference>
<organism evidence="1 2">
    <name type="scientific">Aspergillus cavernicola</name>
    <dbReference type="NCBI Taxonomy" id="176166"/>
    <lineage>
        <taxon>Eukaryota</taxon>
        <taxon>Fungi</taxon>
        <taxon>Dikarya</taxon>
        <taxon>Ascomycota</taxon>
        <taxon>Pezizomycotina</taxon>
        <taxon>Eurotiomycetes</taxon>
        <taxon>Eurotiomycetidae</taxon>
        <taxon>Eurotiales</taxon>
        <taxon>Aspergillaceae</taxon>
        <taxon>Aspergillus</taxon>
        <taxon>Aspergillus subgen. Nidulantes</taxon>
    </lineage>
</organism>
<evidence type="ECO:0000313" key="2">
    <source>
        <dbReference type="Proteomes" id="UP001610335"/>
    </source>
</evidence>
<gene>
    <name evidence="1" type="ORF">BDW59DRAFT_164385</name>
</gene>
<name>A0ABR4HZR0_9EURO</name>
<comment type="caution">
    <text evidence="1">The sequence shown here is derived from an EMBL/GenBank/DDBJ whole genome shotgun (WGS) entry which is preliminary data.</text>
</comment>
<accession>A0ABR4HZR0</accession>
<sequence>MSCTTLTNLCPECTKEYTAIGEKYPDYTIALKPNIYPVAFRGKFPESEVPFDYSILVANSIEHSLQQIFGEPVPVLAFSSFDTEATLDSEIWASFLIEFPVEDDVIIQGIFGGIEDSFEGLECLVPDGCPTAFFLRWHKDPME</sequence>
<reference evidence="1 2" key="1">
    <citation type="submission" date="2024-07" db="EMBL/GenBank/DDBJ databases">
        <title>Section-level genome sequencing and comparative genomics of Aspergillus sections Usti and Cavernicolus.</title>
        <authorList>
            <consortium name="Lawrence Berkeley National Laboratory"/>
            <person name="Nybo J.L."/>
            <person name="Vesth T.C."/>
            <person name="Theobald S."/>
            <person name="Frisvad J.C."/>
            <person name="Larsen T.O."/>
            <person name="Kjaerboelling I."/>
            <person name="Rothschild-Mancinelli K."/>
            <person name="Lyhne E.K."/>
            <person name="Kogle M.E."/>
            <person name="Barry K."/>
            <person name="Clum A."/>
            <person name="Na H."/>
            <person name="Ledsgaard L."/>
            <person name="Lin J."/>
            <person name="Lipzen A."/>
            <person name="Kuo A."/>
            <person name="Riley R."/>
            <person name="Mondo S."/>
            <person name="LaButti K."/>
            <person name="Haridas S."/>
            <person name="Pangalinan J."/>
            <person name="Salamov A.A."/>
            <person name="Simmons B.A."/>
            <person name="Magnuson J.K."/>
            <person name="Chen J."/>
            <person name="Drula E."/>
            <person name="Henrissat B."/>
            <person name="Wiebenga A."/>
            <person name="Lubbers R.J."/>
            <person name="Gomes A.C."/>
            <person name="Makela M.R."/>
            <person name="Stajich J."/>
            <person name="Grigoriev I.V."/>
            <person name="Mortensen U.H."/>
            <person name="De vries R.P."/>
            <person name="Baker S.E."/>
            <person name="Andersen M.R."/>
        </authorList>
    </citation>
    <scope>NUCLEOTIDE SEQUENCE [LARGE SCALE GENOMIC DNA]</scope>
    <source>
        <strain evidence="1 2">CBS 600.67</strain>
    </source>
</reference>